<reference evidence="2" key="1">
    <citation type="submission" date="2018-04" db="EMBL/GenBank/DDBJ databases">
        <title>WGS assembly of Panicum hallii.</title>
        <authorList>
            <person name="Lovell J."/>
            <person name="Jenkins J."/>
            <person name="Lowry D."/>
            <person name="Mamidi S."/>
            <person name="Sreedasyam A."/>
            <person name="Weng X."/>
            <person name="Barry K."/>
            <person name="Bonette J."/>
            <person name="Campitelli B."/>
            <person name="Daum C."/>
            <person name="Gordon S."/>
            <person name="Gould B."/>
            <person name="Lipzen A."/>
            <person name="Macqueen A."/>
            <person name="Palacio-Mejia J."/>
            <person name="Plott C."/>
            <person name="Shakirov E."/>
            <person name="Shu S."/>
            <person name="Yoshinaga Y."/>
            <person name="Zane M."/>
            <person name="Rokhsar D."/>
            <person name="Grimwood J."/>
            <person name="Schmutz J."/>
            <person name="Juenger T."/>
        </authorList>
    </citation>
    <scope>NUCLEOTIDE SEQUENCE [LARGE SCALE GENOMIC DNA]</scope>
    <source>
        <strain evidence="2">FIL2</strain>
    </source>
</reference>
<evidence type="ECO:0000256" key="1">
    <source>
        <dbReference type="SAM" id="MobiDB-lite"/>
    </source>
</evidence>
<accession>A0A2T8KN51</accession>
<gene>
    <name evidence="2" type="ORF">PAHAL_2G069900</name>
</gene>
<proteinExistence type="predicted"/>
<feature type="compositionally biased region" description="Basic and acidic residues" evidence="1">
    <location>
        <begin position="208"/>
        <end position="221"/>
    </location>
</feature>
<feature type="compositionally biased region" description="Low complexity" evidence="1">
    <location>
        <begin position="133"/>
        <end position="152"/>
    </location>
</feature>
<feature type="compositionally biased region" description="Basic and acidic residues" evidence="1">
    <location>
        <begin position="153"/>
        <end position="166"/>
    </location>
</feature>
<dbReference type="AlphaFoldDB" id="A0A2T8KN51"/>
<sequence length="240" mass="25405">MSNMGALANFAGDNNWQYLQFFRTMRLGNLSSKLPAACHRLPVYRFSFFLSPVISLSLVPPGPWGFQRRGSSPARRPTSPPGASSGSSPLQPSSPTGDSRRRRPSPPPFSPGGGAKGGREELRQAGAEGRSCGGLRRSAWRGGAARSGAEGWRCGDGRRGGEERRGLARRGGAAAAGAEGRGHGRPAQRGGVAVGCARRGWRFGTDGKSSDGRRGGVEGRRTTTKHVKIRLKSIGTKKIQ</sequence>
<feature type="compositionally biased region" description="Low complexity" evidence="1">
    <location>
        <begin position="68"/>
        <end position="97"/>
    </location>
</feature>
<organism evidence="2">
    <name type="scientific">Panicum hallii</name>
    <dbReference type="NCBI Taxonomy" id="206008"/>
    <lineage>
        <taxon>Eukaryota</taxon>
        <taxon>Viridiplantae</taxon>
        <taxon>Streptophyta</taxon>
        <taxon>Embryophyta</taxon>
        <taxon>Tracheophyta</taxon>
        <taxon>Spermatophyta</taxon>
        <taxon>Magnoliopsida</taxon>
        <taxon>Liliopsida</taxon>
        <taxon>Poales</taxon>
        <taxon>Poaceae</taxon>
        <taxon>PACMAD clade</taxon>
        <taxon>Panicoideae</taxon>
        <taxon>Panicodae</taxon>
        <taxon>Paniceae</taxon>
        <taxon>Panicinae</taxon>
        <taxon>Panicum</taxon>
        <taxon>Panicum sect. Panicum</taxon>
    </lineage>
</organism>
<feature type="region of interest" description="Disordered" evidence="1">
    <location>
        <begin position="66"/>
        <end position="226"/>
    </location>
</feature>
<dbReference type="EMBL" id="CM008047">
    <property type="protein sequence ID" value="PVH63617.1"/>
    <property type="molecule type" value="Genomic_DNA"/>
</dbReference>
<evidence type="ECO:0000313" key="2">
    <source>
        <dbReference type="EMBL" id="PVH63617.1"/>
    </source>
</evidence>
<dbReference type="Proteomes" id="UP000243499">
    <property type="component" value="Chromosome 2"/>
</dbReference>
<feature type="compositionally biased region" description="Low complexity" evidence="1">
    <location>
        <begin position="185"/>
        <end position="198"/>
    </location>
</feature>
<name>A0A2T8KN51_9POAL</name>
<dbReference type="Gramene" id="PVH63617">
    <property type="protein sequence ID" value="PVH63617"/>
    <property type="gene ID" value="PAHAL_2G069900"/>
</dbReference>
<protein>
    <submittedName>
        <fullName evidence="2">Uncharacterized protein</fullName>
    </submittedName>
</protein>